<feature type="transmembrane region" description="Helical" evidence="1">
    <location>
        <begin position="80"/>
        <end position="97"/>
    </location>
</feature>
<dbReference type="Pfam" id="PF06961">
    <property type="entry name" value="DUF1294"/>
    <property type="match status" value="1"/>
</dbReference>
<evidence type="ECO:0000256" key="1">
    <source>
        <dbReference type="SAM" id="Phobius"/>
    </source>
</evidence>
<sequence>MGDEVRRALIVEWKPKSPFGFGEAGKDRIFLHISNFADRARWPEVGDWVTFVDGQDSAGRPCAEEIVLHASDSDLKPRHLLELLLLLALPILSLPAFEGLLDLWWIIYFCTFTSLATCMHLWFDKRFAISERSRIPEATLHLFELMGGWPGSFLGQRLLRHKVSKKSYQMIFWAIVLVYQLFALDLIFGGLLYNGLHSLGGF</sequence>
<keyword evidence="1" id="KW-0812">Transmembrane</keyword>
<dbReference type="SUPFAM" id="SSF50249">
    <property type="entry name" value="Nucleic acid-binding proteins"/>
    <property type="match status" value="1"/>
</dbReference>
<dbReference type="Proteomes" id="UP000658278">
    <property type="component" value="Unassembled WGS sequence"/>
</dbReference>
<organism evidence="2 3">
    <name type="scientific">Haloferula rosea</name>
    <dbReference type="NCBI Taxonomy" id="490093"/>
    <lineage>
        <taxon>Bacteria</taxon>
        <taxon>Pseudomonadati</taxon>
        <taxon>Verrucomicrobiota</taxon>
        <taxon>Verrucomicrobiia</taxon>
        <taxon>Verrucomicrobiales</taxon>
        <taxon>Verrucomicrobiaceae</taxon>
        <taxon>Haloferula</taxon>
    </lineage>
</organism>
<dbReference type="InterPro" id="IPR010718">
    <property type="entry name" value="DUF1294"/>
</dbReference>
<name>A0A934RCY2_9BACT</name>
<accession>A0A934RCY2</accession>
<dbReference type="Gene3D" id="2.40.50.140">
    <property type="entry name" value="Nucleic acid-binding proteins"/>
    <property type="match status" value="1"/>
</dbReference>
<feature type="transmembrane region" description="Helical" evidence="1">
    <location>
        <begin position="103"/>
        <end position="123"/>
    </location>
</feature>
<gene>
    <name evidence="2" type="ORF">JIN81_15375</name>
</gene>
<protein>
    <submittedName>
        <fullName evidence="2">DUF1294 domain-containing protein</fullName>
    </submittedName>
</protein>
<dbReference type="AlphaFoldDB" id="A0A934RCY2"/>
<comment type="caution">
    <text evidence="2">The sequence shown here is derived from an EMBL/GenBank/DDBJ whole genome shotgun (WGS) entry which is preliminary data.</text>
</comment>
<dbReference type="EMBL" id="JAENII010000013">
    <property type="protein sequence ID" value="MBK1828413.1"/>
    <property type="molecule type" value="Genomic_DNA"/>
</dbReference>
<keyword evidence="1" id="KW-0472">Membrane</keyword>
<evidence type="ECO:0000313" key="2">
    <source>
        <dbReference type="EMBL" id="MBK1828413.1"/>
    </source>
</evidence>
<proteinExistence type="predicted"/>
<dbReference type="InterPro" id="IPR012340">
    <property type="entry name" value="NA-bd_OB-fold"/>
</dbReference>
<keyword evidence="3" id="KW-1185">Reference proteome</keyword>
<keyword evidence="1" id="KW-1133">Transmembrane helix</keyword>
<reference evidence="2" key="1">
    <citation type="submission" date="2021-01" db="EMBL/GenBank/DDBJ databases">
        <title>Modified the classification status of verrucomicrobia.</title>
        <authorList>
            <person name="Feng X."/>
        </authorList>
    </citation>
    <scope>NUCLEOTIDE SEQUENCE</scope>
    <source>
        <strain evidence="2">KCTC 22201</strain>
    </source>
</reference>
<feature type="transmembrane region" description="Helical" evidence="1">
    <location>
        <begin position="170"/>
        <end position="193"/>
    </location>
</feature>
<evidence type="ECO:0000313" key="3">
    <source>
        <dbReference type="Proteomes" id="UP000658278"/>
    </source>
</evidence>